<organism evidence="15 16">
    <name type="scientific">Gnomoniopsis smithogilvyi</name>
    <dbReference type="NCBI Taxonomy" id="1191159"/>
    <lineage>
        <taxon>Eukaryota</taxon>
        <taxon>Fungi</taxon>
        <taxon>Dikarya</taxon>
        <taxon>Ascomycota</taxon>
        <taxon>Pezizomycotina</taxon>
        <taxon>Sordariomycetes</taxon>
        <taxon>Sordariomycetidae</taxon>
        <taxon>Diaporthales</taxon>
        <taxon>Gnomoniaceae</taxon>
        <taxon>Gnomoniopsis</taxon>
    </lineage>
</organism>
<keyword evidence="7" id="KW-0963">Cytoplasm</keyword>
<evidence type="ECO:0000256" key="12">
    <source>
        <dbReference type="SAM" id="MobiDB-lite"/>
    </source>
</evidence>
<dbReference type="GO" id="GO:0005634">
    <property type="term" value="C:nucleus"/>
    <property type="evidence" value="ECO:0007669"/>
    <property type="project" value="UniProtKB-SubCell"/>
</dbReference>
<evidence type="ECO:0000256" key="6">
    <source>
        <dbReference type="ARBA" id="ARBA00021797"/>
    </source>
</evidence>
<dbReference type="PANTHER" id="PTHR21454">
    <property type="entry name" value="DPH3 HOMOLOG-RELATED"/>
    <property type="match status" value="1"/>
</dbReference>
<dbReference type="Gene3D" id="1.10.287.110">
    <property type="entry name" value="DnaJ domain"/>
    <property type="match status" value="1"/>
</dbReference>
<comment type="caution">
    <text evidence="15">The sequence shown here is derived from an EMBL/GenBank/DDBJ whole genome shotgun (WGS) entry which is preliminary data.</text>
</comment>
<evidence type="ECO:0000256" key="3">
    <source>
        <dbReference type="ARBA" id="ARBA00004496"/>
    </source>
</evidence>
<dbReference type="AlphaFoldDB" id="A0A9W8Z1Q0"/>
<evidence type="ECO:0000256" key="11">
    <source>
        <dbReference type="ARBA" id="ARBA00023242"/>
    </source>
</evidence>
<evidence type="ECO:0000256" key="8">
    <source>
        <dbReference type="ARBA" id="ARBA00022723"/>
    </source>
</evidence>
<comment type="similarity">
    <text evidence="5">Belongs to the DPH4 family.</text>
</comment>
<evidence type="ECO:0000313" key="15">
    <source>
        <dbReference type="EMBL" id="KAJ4394700.1"/>
    </source>
</evidence>
<evidence type="ECO:0000313" key="16">
    <source>
        <dbReference type="Proteomes" id="UP001140453"/>
    </source>
</evidence>
<evidence type="ECO:0000256" key="2">
    <source>
        <dbReference type="ARBA" id="ARBA00004123"/>
    </source>
</evidence>
<comment type="function">
    <text evidence="1">Required for the first step of diphthamide biosynthesis, the transfer of 3-amino-3-carboxypropyl from S-adenosyl-L-methionine to a histidine residue. Diphthamide is a post-translational modification of histidine which occurs in elongation factor 2.</text>
</comment>
<sequence>MSQPTHYEVLALPQSLLEESKDDQIPTVLKQAYHRALLRHHPDKAYKPSSSHTHQPSSISTTTNSSQPTYTIDQISTAYTTLSSPKLRSDYNIYLRNLPTNPTSSTPSAFQTGIETLDLDDLASDESVATGETTWFKPCRCGNERGFVFSEADLEEAGDLGELLVGCQDCSLWLRVCFAVVEEEPDDHVASSSDGLNSKEAGQALG</sequence>
<evidence type="ECO:0000256" key="7">
    <source>
        <dbReference type="ARBA" id="ARBA00022490"/>
    </source>
</evidence>
<gene>
    <name evidence="15" type="ORF">N0V93_003919</name>
</gene>
<dbReference type="Pfam" id="PF05207">
    <property type="entry name" value="Zn_ribbon_CSL"/>
    <property type="match status" value="1"/>
</dbReference>
<dbReference type="InterPro" id="IPR036869">
    <property type="entry name" value="J_dom_sf"/>
</dbReference>
<feature type="domain" description="J" evidence="13">
    <location>
        <begin position="5"/>
        <end position="95"/>
    </location>
</feature>
<dbReference type="SUPFAM" id="SSF46565">
    <property type="entry name" value="Chaperone J-domain"/>
    <property type="match status" value="1"/>
</dbReference>
<dbReference type="GO" id="GO:0017183">
    <property type="term" value="P:protein histidyl modification to diphthamide"/>
    <property type="evidence" value="ECO:0007669"/>
    <property type="project" value="InterPro"/>
</dbReference>
<dbReference type="SUPFAM" id="SSF144217">
    <property type="entry name" value="CSL zinc finger"/>
    <property type="match status" value="1"/>
</dbReference>
<keyword evidence="16" id="KW-1185">Reference proteome</keyword>
<evidence type="ECO:0000256" key="10">
    <source>
        <dbReference type="ARBA" id="ARBA00023004"/>
    </source>
</evidence>
<comment type="subcellular location">
    <subcellularLocation>
        <location evidence="3">Cytoplasm</location>
    </subcellularLocation>
    <subcellularLocation>
        <location evidence="2">Nucleus</location>
    </subcellularLocation>
</comment>
<proteinExistence type="inferred from homology"/>
<reference evidence="15" key="1">
    <citation type="submission" date="2022-10" db="EMBL/GenBank/DDBJ databases">
        <title>Tapping the CABI collections for fungal endophytes: first genome assemblies for Collariella, Neodidymelliopsis, Ascochyta clinopodiicola, Didymella pomorum, Didymosphaeria variabile, Neocosmospora piperis and Neocucurbitaria cava.</title>
        <authorList>
            <person name="Hill R."/>
        </authorList>
    </citation>
    <scope>NUCLEOTIDE SEQUENCE</scope>
    <source>
        <strain evidence="15">IMI 355082</strain>
    </source>
</reference>
<dbReference type="OrthoDB" id="18529at2759"/>
<dbReference type="GO" id="GO:0005737">
    <property type="term" value="C:cytoplasm"/>
    <property type="evidence" value="ECO:0007669"/>
    <property type="project" value="UniProtKB-SubCell"/>
</dbReference>
<feature type="compositionally biased region" description="Low complexity" evidence="12">
    <location>
        <begin position="48"/>
        <end position="63"/>
    </location>
</feature>
<dbReference type="InterPro" id="IPR001623">
    <property type="entry name" value="DnaJ_domain"/>
</dbReference>
<keyword evidence="10" id="KW-0408">Iron</keyword>
<evidence type="ECO:0000259" key="14">
    <source>
        <dbReference type="PROSITE" id="PS51074"/>
    </source>
</evidence>
<dbReference type="EMBL" id="JAPEVB010000002">
    <property type="protein sequence ID" value="KAJ4394700.1"/>
    <property type="molecule type" value="Genomic_DNA"/>
</dbReference>
<evidence type="ECO:0000256" key="5">
    <source>
        <dbReference type="ARBA" id="ARBA00006169"/>
    </source>
</evidence>
<keyword evidence="9" id="KW-0862">Zinc</keyword>
<keyword evidence="8" id="KW-0479">Metal-binding</keyword>
<protein>
    <recommendedName>
        <fullName evidence="6">Diphthamide biosynthesis protein 4</fullName>
    </recommendedName>
</protein>
<dbReference type="Gene3D" id="3.10.660.10">
    <property type="entry name" value="DPH Zinc finger"/>
    <property type="match status" value="1"/>
</dbReference>
<evidence type="ECO:0000256" key="1">
    <source>
        <dbReference type="ARBA" id="ARBA00003474"/>
    </source>
</evidence>
<dbReference type="PROSITE" id="PS50076">
    <property type="entry name" value="DNAJ_2"/>
    <property type="match status" value="1"/>
</dbReference>
<dbReference type="Proteomes" id="UP001140453">
    <property type="component" value="Unassembled WGS sequence"/>
</dbReference>
<dbReference type="CDD" id="cd06257">
    <property type="entry name" value="DnaJ"/>
    <property type="match status" value="1"/>
</dbReference>
<evidence type="ECO:0000256" key="9">
    <source>
        <dbReference type="ARBA" id="ARBA00022833"/>
    </source>
</evidence>
<dbReference type="PANTHER" id="PTHR21454:SF46">
    <property type="entry name" value="DIPHTHAMIDE BIOSYNTHESIS PROTEIN 4"/>
    <property type="match status" value="1"/>
</dbReference>
<dbReference type="InterPro" id="IPR036671">
    <property type="entry name" value="DPH_MB_sf"/>
</dbReference>
<accession>A0A9W8Z1Q0</accession>
<evidence type="ECO:0000256" key="4">
    <source>
        <dbReference type="ARBA" id="ARBA00005156"/>
    </source>
</evidence>
<dbReference type="InterPro" id="IPR007872">
    <property type="entry name" value="DPH_MB_dom"/>
</dbReference>
<feature type="domain" description="DPH-type MB" evidence="14">
    <location>
        <begin position="113"/>
        <end position="179"/>
    </location>
</feature>
<feature type="region of interest" description="Disordered" evidence="12">
    <location>
        <begin position="43"/>
        <end position="67"/>
    </location>
</feature>
<comment type="pathway">
    <text evidence="4">Protein modification; peptidyl-diphthamide biosynthesis.</text>
</comment>
<dbReference type="GO" id="GO:0046872">
    <property type="term" value="F:metal ion binding"/>
    <property type="evidence" value="ECO:0007669"/>
    <property type="project" value="UniProtKB-KW"/>
</dbReference>
<evidence type="ECO:0000259" key="13">
    <source>
        <dbReference type="PROSITE" id="PS50076"/>
    </source>
</evidence>
<name>A0A9W8Z1Q0_9PEZI</name>
<dbReference type="InterPro" id="IPR044248">
    <property type="entry name" value="DPH3/4-like"/>
</dbReference>
<keyword evidence="11" id="KW-0539">Nucleus</keyword>
<dbReference type="PROSITE" id="PS51074">
    <property type="entry name" value="DPH_MB"/>
    <property type="match status" value="1"/>
</dbReference>